<dbReference type="Proteomes" id="UP000093795">
    <property type="component" value="Unassembled WGS sequence"/>
</dbReference>
<dbReference type="EMBL" id="LZKQ01000100">
    <property type="protein sequence ID" value="OBI86451.1"/>
    <property type="molecule type" value="Genomic_DNA"/>
</dbReference>
<dbReference type="AlphaFoldDB" id="A0A1A3CKS3"/>
<dbReference type="Gene3D" id="3.40.50.1820">
    <property type="entry name" value="alpha/beta hydrolase"/>
    <property type="match status" value="1"/>
</dbReference>
<evidence type="ECO:0000256" key="1">
    <source>
        <dbReference type="SAM" id="SignalP"/>
    </source>
</evidence>
<dbReference type="InterPro" id="IPR029058">
    <property type="entry name" value="AB_hydrolase_fold"/>
</dbReference>
<gene>
    <name evidence="3" type="ORF">A9X01_17020</name>
</gene>
<feature type="domain" description="PE-PPE" evidence="2">
    <location>
        <begin position="72"/>
        <end position="275"/>
    </location>
</feature>
<keyword evidence="1" id="KW-0732">Signal</keyword>
<feature type="signal peptide" evidence="1">
    <location>
        <begin position="1"/>
        <end position="24"/>
    </location>
</feature>
<sequence>MTSVSRAVASVALTLMAIAGNITALTPVNAGAEVVPAAGATVLTLDPAFRSLPGNWLRGELFAAPNVVAKVPYNNFPAARNVHQGALNLNNMLHAVPGPKIVLGHSEGAQVADDWLRTYGPTSDIDPASVTFILTGDPEGKYGGCMHVRYSGCTAAYGGNGFPIDTRYTVKVVIRQYDFWADCPANLANATAVMNRFAAMFVGGAGQYRQVHGDYSNIGLNDPGNKTFVEGNATYILGAPATYYLPMVTLLKILSPEEHKRNADMGWRPAVEAAYFRPMGTLSPPT</sequence>
<organism evidence="3 4">
    <name type="scientific">Mycobacterium asiaticum</name>
    <dbReference type="NCBI Taxonomy" id="1790"/>
    <lineage>
        <taxon>Bacteria</taxon>
        <taxon>Bacillati</taxon>
        <taxon>Actinomycetota</taxon>
        <taxon>Actinomycetes</taxon>
        <taxon>Mycobacteriales</taxon>
        <taxon>Mycobacteriaceae</taxon>
        <taxon>Mycobacterium</taxon>
    </lineage>
</organism>
<feature type="chain" id="PRO_5038770895" evidence="1">
    <location>
        <begin position="25"/>
        <end position="286"/>
    </location>
</feature>
<proteinExistence type="predicted"/>
<comment type="caution">
    <text evidence="3">The sequence shown here is derived from an EMBL/GenBank/DDBJ whole genome shotgun (WGS) entry which is preliminary data.</text>
</comment>
<evidence type="ECO:0000259" key="2">
    <source>
        <dbReference type="Pfam" id="PF08237"/>
    </source>
</evidence>
<accession>A0A1A3CKS3</accession>
<dbReference type="Pfam" id="PF08237">
    <property type="entry name" value="PE-PPE"/>
    <property type="match status" value="1"/>
</dbReference>
<evidence type="ECO:0000313" key="3">
    <source>
        <dbReference type="EMBL" id="OBI86451.1"/>
    </source>
</evidence>
<reference evidence="3 4" key="1">
    <citation type="submission" date="2016-06" db="EMBL/GenBank/DDBJ databases">
        <authorList>
            <person name="Kjaerup R.B."/>
            <person name="Dalgaard T.S."/>
            <person name="Juul-Madsen H.R."/>
        </authorList>
    </citation>
    <scope>NUCLEOTIDE SEQUENCE [LARGE SCALE GENOMIC DNA]</scope>
    <source>
        <strain evidence="3 4">1081914.2</strain>
    </source>
</reference>
<dbReference type="InterPro" id="IPR013228">
    <property type="entry name" value="PE-PPE_C"/>
</dbReference>
<name>A0A1A3CKS3_MYCAS</name>
<evidence type="ECO:0000313" key="4">
    <source>
        <dbReference type="Proteomes" id="UP000093795"/>
    </source>
</evidence>
<protein>
    <submittedName>
        <fullName evidence="3">PE-PPE domain-containing protein</fullName>
    </submittedName>
</protein>
<dbReference type="eggNOG" id="COG5651">
    <property type="taxonomic scope" value="Bacteria"/>
</dbReference>